<dbReference type="InterPro" id="IPR001387">
    <property type="entry name" value="Cro/C1-type_HTH"/>
</dbReference>
<sequence length="407" mass="44418">MPDAPDTLTIGERIAWKRRRRGMSQGVLAGLVGRTDDWLSKVENNKIHLDRLSVLRSLADCLDVSVGDLLGEPTMMQWSPDSGTRTVPALREALLDYRQLSPFLSTADDEPVALPVLKSSVDDVRTAYQESQFGYVVNRLPAVLSDAQTAVRSSTGDDRDHARQALALTYQAAATLLTKLGETDLAWISAERGFHLAQDAGNPVVLGSLFRSLTHTLLATGRYADAVRLVEDAANFLEPGLNKATPTYLSVYGTLFLTGSVAASRSDNRAAAQTFLTEADSAAHRIGQDANHLWTAFGPTNVAIHRVQAALELGDVQVAIDLAPGVDTSSLPAERRARHAIETARAYNAWNRTDDAMTALLDAEQFAPEQIRYHAASRNLVRTWVRRSRGTPSHQLTGLARRMQVAE</sequence>
<dbReference type="Pfam" id="PF13560">
    <property type="entry name" value="HTH_31"/>
    <property type="match status" value="1"/>
</dbReference>
<dbReference type="GO" id="GO:0003677">
    <property type="term" value="F:DNA binding"/>
    <property type="evidence" value="ECO:0007669"/>
    <property type="project" value="InterPro"/>
</dbReference>
<name>A0A810KW34_9ACTN</name>
<dbReference type="CDD" id="cd00093">
    <property type="entry name" value="HTH_XRE"/>
    <property type="match status" value="1"/>
</dbReference>
<dbReference type="SUPFAM" id="SSF47413">
    <property type="entry name" value="lambda repressor-like DNA-binding domains"/>
    <property type="match status" value="1"/>
</dbReference>
<reference evidence="2" key="1">
    <citation type="submission" date="2020-08" db="EMBL/GenBank/DDBJ databases">
        <title>Whole genome shotgun sequence of Actinocatenispora sera NBRC 101916.</title>
        <authorList>
            <person name="Komaki H."/>
            <person name="Tamura T."/>
        </authorList>
    </citation>
    <scope>NUCLEOTIDE SEQUENCE</scope>
    <source>
        <strain evidence="2">NBRC 101916</strain>
    </source>
</reference>
<keyword evidence="3" id="KW-1185">Reference proteome</keyword>
<proteinExistence type="predicted"/>
<accession>A0A810KW34</accession>
<evidence type="ECO:0000313" key="2">
    <source>
        <dbReference type="EMBL" id="BCJ26885.1"/>
    </source>
</evidence>
<dbReference type="KEGG" id="aser:Asera_09930"/>
<protein>
    <submittedName>
        <fullName evidence="2">Transcriptional regulator</fullName>
    </submittedName>
</protein>
<dbReference type="Gene3D" id="1.10.260.40">
    <property type="entry name" value="lambda repressor-like DNA-binding domains"/>
    <property type="match status" value="1"/>
</dbReference>
<organism evidence="2 3">
    <name type="scientific">Actinocatenispora sera</name>
    <dbReference type="NCBI Taxonomy" id="390989"/>
    <lineage>
        <taxon>Bacteria</taxon>
        <taxon>Bacillati</taxon>
        <taxon>Actinomycetota</taxon>
        <taxon>Actinomycetes</taxon>
        <taxon>Micromonosporales</taxon>
        <taxon>Micromonosporaceae</taxon>
        <taxon>Actinocatenispora</taxon>
    </lineage>
</organism>
<dbReference type="InterPro" id="IPR010982">
    <property type="entry name" value="Lambda_DNA-bd_dom_sf"/>
</dbReference>
<dbReference type="Proteomes" id="UP000680750">
    <property type="component" value="Chromosome"/>
</dbReference>
<dbReference type="AlphaFoldDB" id="A0A810KW34"/>
<dbReference type="PROSITE" id="PS50943">
    <property type="entry name" value="HTH_CROC1"/>
    <property type="match status" value="1"/>
</dbReference>
<dbReference type="SMART" id="SM00530">
    <property type="entry name" value="HTH_XRE"/>
    <property type="match status" value="1"/>
</dbReference>
<evidence type="ECO:0000259" key="1">
    <source>
        <dbReference type="PROSITE" id="PS50943"/>
    </source>
</evidence>
<feature type="domain" description="HTH cro/C1-type" evidence="1">
    <location>
        <begin position="18"/>
        <end position="69"/>
    </location>
</feature>
<dbReference type="EMBL" id="AP023354">
    <property type="protein sequence ID" value="BCJ26885.1"/>
    <property type="molecule type" value="Genomic_DNA"/>
</dbReference>
<dbReference type="RefSeq" id="WP_030449248.1">
    <property type="nucleotide sequence ID" value="NZ_AP023354.1"/>
</dbReference>
<evidence type="ECO:0000313" key="3">
    <source>
        <dbReference type="Proteomes" id="UP000680750"/>
    </source>
</evidence>
<gene>
    <name evidence="2" type="ORF">Asera_09930</name>
</gene>